<evidence type="ECO:0000256" key="1">
    <source>
        <dbReference type="SAM" id="MobiDB-lite"/>
    </source>
</evidence>
<name>A0A918T2C7_9GAMM</name>
<evidence type="ECO:0000313" key="3">
    <source>
        <dbReference type="Proteomes" id="UP000646426"/>
    </source>
</evidence>
<sequence>MTAFAYRRKAARIMPACRKGRMFGAAVAAAALLAGCERTEPLKPLPTVEADGTLSIPPDYRPRATSDASRVDCEGYFAMNPPEVRAEARRLCASSSTPAERERNPYCRIDQITVACSSRAMPPAG</sequence>
<gene>
    <name evidence="2" type="ORF">GCM10007067_25450</name>
</gene>
<accession>A0A918T2C7</accession>
<reference evidence="2" key="1">
    <citation type="journal article" date="2014" name="Int. J. Syst. Evol. Microbiol.">
        <title>Complete genome sequence of Corynebacterium casei LMG S-19264T (=DSM 44701T), isolated from a smear-ripened cheese.</title>
        <authorList>
            <consortium name="US DOE Joint Genome Institute (JGI-PGF)"/>
            <person name="Walter F."/>
            <person name="Albersmeier A."/>
            <person name="Kalinowski J."/>
            <person name="Ruckert C."/>
        </authorList>
    </citation>
    <scope>NUCLEOTIDE SEQUENCE</scope>
    <source>
        <strain evidence="2">KCTC 23077</strain>
    </source>
</reference>
<dbReference type="AlphaFoldDB" id="A0A918T2C7"/>
<organism evidence="2 3">
    <name type="scientific">Cognatilysobacter bugurensis</name>
    <dbReference type="NCBI Taxonomy" id="543356"/>
    <lineage>
        <taxon>Bacteria</taxon>
        <taxon>Pseudomonadati</taxon>
        <taxon>Pseudomonadota</taxon>
        <taxon>Gammaproteobacteria</taxon>
        <taxon>Lysobacterales</taxon>
        <taxon>Lysobacteraceae</taxon>
        <taxon>Cognatilysobacter</taxon>
    </lineage>
</organism>
<dbReference type="Proteomes" id="UP000646426">
    <property type="component" value="Unassembled WGS sequence"/>
</dbReference>
<reference evidence="2" key="2">
    <citation type="submission" date="2020-09" db="EMBL/GenBank/DDBJ databases">
        <authorList>
            <person name="Sun Q."/>
            <person name="Kim S."/>
        </authorList>
    </citation>
    <scope>NUCLEOTIDE SEQUENCE</scope>
    <source>
        <strain evidence="2">KCTC 23077</strain>
    </source>
</reference>
<feature type="region of interest" description="Disordered" evidence="1">
    <location>
        <begin position="44"/>
        <end position="66"/>
    </location>
</feature>
<keyword evidence="3" id="KW-1185">Reference proteome</keyword>
<comment type="caution">
    <text evidence="2">The sequence shown here is derived from an EMBL/GenBank/DDBJ whole genome shotgun (WGS) entry which is preliminary data.</text>
</comment>
<dbReference type="RefSeq" id="WP_189457156.1">
    <property type="nucleotide sequence ID" value="NZ_BMYD01000004.1"/>
</dbReference>
<evidence type="ECO:0000313" key="2">
    <source>
        <dbReference type="EMBL" id="GHA86309.1"/>
    </source>
</evidence>
<proteinExistence type="predicted"/>
<dbReference type="EMBL" id="BMYD01000004">
    <property type="protein sequence ID" value="GHA86309.1"/>
    <property type="molecule type" value="Genomic_DNA"/>
</dbReference>
<protein>
    <submittedName>
        <fullName evidence="2">Uncharacterized protein</fullName>
    </submittedName>
</protein>